<dbReference type="Proteomes" id="UP000054359">
    <property type="component" value="Unassembled WGS sequence"/>
</dbReference>
<protein>
    <submittedName>
        <fullName evidence="1">Uncharacterized protein</fullName>
    </submittedName>
</protein>
<keyword evidence="2" id="KW-1185">Reference proteome</keyword>
<reference evidence="1 2" key="1">
    <citation type="submission" date="2013-11" db="EMBL/GenBank/DDBJ databases">
        <title>Genome sequencing of Stegodyphus mimosarum.</title>
        <authorList>
            <person name="Bechsgaard J."/>
        </authorList>
    </citation>
    <scope>NUCLEOTIDE SEQUENCE [LARGE SCALE GENOMIC DNA]</scope>
</reference>
<name>A0A087U0K5_STEMI</name>
<sequence>MSKNHTAEMFRILNKQDDKKYEFKRKFQTLRAGSEIVSPHKSRLTERVHVTNIAVFP</sequence>
<evidence type="ECO:0000313" key="1">
    <source>
        <dbReference type="EMBL" id="KFM70894.1"/>
    </source>
</evidence>
<proteinExistence type="predicted"/>
<organism evidence="1 2">
    <name type="scientific">Stegodyphus mimosarum</name>
    <name type="common">African social velvet spider</name>
    <dbReference type="NCBI Taxonomy" id="407821"/>
    <lineage>
        <taxon>Eukaryota</taxon>
        <taxon>Metazoa</taxon>
        <taxon>Ecdysozoa</taxon>
        <taxon>Arthropoda</taxon>
        <taxon>Chelicerata</taxon>
        <taxon>Arachnida</taxon>
        <taxon>Araneae</taxon>
        <taxon>Araneomorphae</taxon>
        <taxon>Entelegynae</taxon>
        <taxon>Eresoidea</taxon>
        <taxon>Eresidae</taxon>
        <taxon>Stegodyphus</taxon>
    </lineage>
</organism>
<feature type="non-terminal residue" evidence="1">
    <location>
        <position position="57"/>
    </location>
</feature>
<accession>A0A087U0K5</accession>
<dbReference type="EMBL" id="KK117594">
    <property type="protein sequence ID" value="KFM70894.1"/>
    <property type="molecule type" value="Genomic_DNA"/>
</dbReference>
<evidence type="ECO:0000313" key="2">
    <source>
        <dbReference type="Proteomes" id="UP000054359"/>
    </source>
</evidence>
<dbReference type="AlphaFoldDB" id="A0A087U0K5"/>
<gene>
    <name evidence="1" type="ORF">X975_22021</name>
</gene>